<evidence type="ECO:0000256" key="3">
    <source>
        <dbReference type="ARBA" id="ARBA00022832"/>
    </source>
</evidence>
<dbReference type="Gene3D" id="3.40.50.720">
    <property type="entry name" value="NAD(P)-binding Rossmann-like Domain"/>
    <property type="match status" value="1"/>
</dbReference>
<dbReference type="RefSeq" id="WP_062382793.1">
    <property type="nucleotide sequence ID" value="NZ_CP014544.1"/>
</dbReference>
<evidence type="ECO:0000259" key="12">
    <source>
        <dbReference type="Pfam" id="PF02737"/>
    </source>
</evidence>
<evidence type="ECO:0000313" key="14">
    <source>
        <dbReference type="Proteomes" id="UP000074119"/>
    </source>
</evidence>
<dbReference type="InterPro" id="IPR036291">
    <property type="entry name" value="NAD(P)-bd_dom_sf"/>
</dbReference>
<dbReference type="KEGG" id="zal:AZF00_01720"/>
<evidence type="ECO:0000256" key="5">
    <source>
        <dbReference type="ARBA" id="ARBA00023002"/>
    </source>
</evidence>
<name>A0A127M1L7_9GAMM</name>
<protein>
    <submittedName>
        <fullName evidence="13">3-hydroxyacyl-CoA dehydrogenase</fullName>
    </submittedName>
</protein>
<feature type="domain" description="3-hydroxyacyl-CoA dehydrogenase NAD binding" evidence="12">
    <location>
        <begin position="320"/>
        <end position="498"/>
    </location>
</feature>
<reference evidence="13 14" key="1">
    <citation type="submission" date="2015-12" db="EMBL/GenBank/DDBJ databases">
        <authorList>
            <person name="Shamseldin A."/>
            <person name="Moawad H."/>
            <person name="Abd El-Rahim W.M."/>
            <person name="Sadowsky M.J."/>
        </authorList>
    </citation>
    <scope>NUCLEOTIDE SEQUENCE [LARGE SCALE GENOMIC DNA]</scope>
    <source>
        <strain evidence="13 14">SM2</strain>
    </source>
</reference>
<evidence type="ECO:0000256" key="7">
    <source>
        <dbReference type="ARBA" id="ARBA00023098"/>
    </source>
</evidence>
<keyword evidence="7" id="KW-0443">Lipid metabolism</keyword>
<keyword evidence="9" id="KW-0511">Multifunctional enzyme</keyword>
<dbReference type="SUPFAM" id="SSF48179">
    <property type="entry name" value="6-phosphogluconate dehydrogenase C-terminal domain-like"/>
    <property type="match status" value="2"/>
</dbReference>
<dbReference type="CDD" id="cd06558">
    <property type="entry name" value="crotonase-like"/>
    <property type="match status" value="1"/>
</dbReference>
<dbReference type="SUPFAM" id="SSF52096">
    <property type="entry name" value="ClpP/crotonase"/>
    <property type="match status" value="1"/>
</dbReference>
<evidence type="ECO:0000259" key="11">
    <source>
        <dbReference type="Pfam" id="PF00725"/>
    </source>
</evidence>
<sequence length="718" mass="76953">MNTEFIYQKDADNIVTVTMDMNGPVNAINDGFIAALKETLDRLEQEPDLAGVIITSAKKTFVAGGDLNELIAAQPGQEEGVFTRTQMIKSLFRRIEKLSAPSVAAINGAALGGGLELALSCNCRIAVNHRSVQLGLPEVGLGLLPGGGGIVRLTSLIGFQKAFPYLMDGKKINAEKALSEGFIHALAADQTALLATAKNWIINNAAGSEGASQPWDRKGFRIPGGNESSPGMSQQIAMASAALFKKTRGLLPAPEFILNTMVEVLRVDFDTALTIESRQFSQLVTRPEAKNMINAFFFQMNQVAGGKSRPKIAEKHTVKKLGVLGGGMMGQGIAMVAAQVGIEVVIKDVSIESAAKAKAYAENGFAKLVAKGRMTAEDASRALARIKLSVDVADLQGCDFIIEAVFENIELKHALVKEAETMLADGGVWASNTSTLPITRIAAASSKPENFIGMHFFSPVDRMPLLEIICGEQTSDETLAKAFDLAKQLRKMPIVVNDAPGFYTSRTISTPIQEAAQLIAEGVDAVRIENVGKSVGWPVGPLALQDEVSQKLSLDIIDAQIAMGLRKPEDDPTPQGTALMRCLLNEHGRGGRVHGGGYYEYSESGKAIWSKLKALYFKEGVDSAISDADIRDRLLFRPVIESLVCLQDGVLRSVADGNIGAIMGIGAPSWTGGYLQFVNTYGLERFAERCTTLAEAYGERFRAPAIVADKIAEGANFN</sequence>
<dbReference type="GO" id="GO:0070403">
    <property type="term" value="F:NAD+ binding"/>
    <property type="evidence" value="ECO:0007669"/>
    <property type="project" value="InterPro"/>
</dbReference>
<dbReference type="Pfam" id="PF02737">
    <property type="entry name" value="3HCDH_N"/>
    <property type="match status" value="1"/>
</dbReference>
<comment type="pathway">
    <text evidence="1">Lipid metabolism; fatty acid beta-oxidation.</text>
</comment>
<proteinExistence type="inferred from homology"/>
<evidence type="ECO:0000256" key="4">
    <source>
        <dbReference type="ARBA" id="ARBA00022963"/>
    </source>
</evidence>
<keyword evidence="5" id="KW-0560">Oxidoreductase</keyword>
<dbReference type="Pfam" id="PF00725">
    <property type="entry name" value="3HCDH"/>
    <property type="match status" value="1"/>
</dbReference>
<dbReference type="GO" id="GO:0006635">
    <property type="term" value="P:fatty acid beta-oxidation"/>
    <property type="evidence" value="ECO:0007669"/>
    <property type="project" value="UniProtKB-UniPathway"/>
</dbReference>
<dbReference type="GO" id="GO:0016509">
    <property type="term" value="F:long-chain (3S)-3-hydroxyacyl-CoA dehydrogenase (NAD+) activity"/>
    <property type="evidence" value="ECO:0007669"/>
    <property type="project" value="TreeGrafter"/>
</dbReference>
<accession>A0A127M1L7</accession>
<comment type="similarity">
    <text evidence="2">In the central section; belongs to the 3-hydroxyacyl-CoA dehydrogenase family.</text>
</comment>
<dbReference type="InterPro" id="IPR029045">
    <property type="entry name" value="ClpP/crotonase-like_dom_sf"/>
</dbReference>
<evidence type="ECO:0000313" key="13">
    <source>
        <dbReference type="EMBL" id="AMO67099.1"/>
    </source>
</evidence>
<dbReference type="InterPro" id="IPR006176">
    <property type="entry name" value="3-OHacyl-CoA_DH_NAD-bd"/>
</dbReference>
<dbReference type="Gene3D" id="1.10.1040.50">
    <property type="match status" value="1"/>
</dbReference>
<dbReference type="PANTHER" id="PTHR43612:SF3">
    <property type="entry name" value="TRIFUNCTIONAL ENZYME SUBUNIT ALPHA, MITOCHONDRIAL"/>
    <property type="match status" value="1"/>
</dbReference>
<evidence type="ECO:0000256" key="9">
    <source>
        <dbReference type="ARBA" id="ARBA00023268"/>
    </source>
</evidence>
<keyword evidence="6" id="KW-0520">NAD</keyword>
<dbReference type="AlphaFoldDB" id="A0A127M1L7"/>
<dbReference type="GO" id="GO:0004300">
    <property type="term" value="F:enoyl-CoA hydratase activity"/>
    <property type="evidence" value="ECO:0007669"/>
    <property type="project" value="TreeGrafter"/>
</dbReference>
<dbReference type="SUPFAM" id="SSF51735">
    <property type="entry name" value="NAD(P)-binding Rossmann-fold domains"/>
    <property type="match status" value="1"/>
</dbReference>
<dbReference type="UniPathway" id="UPA00659"/>
<feature type="domain" description="3-hydroxyacyl-CoA dehydrogenase C-terminal" evidence="11">
    <location>
        <begin position="501"/>
        <end position="601"/>
    </location>
</feature>
<keyword evidence="8" id="KW-0456">Lyase</keyword>
<evidence type="ECO:0000256" key="2">
    <source>
        <dbReference type="ARBA" id="ARBA00007005"/>
    </source>
</evidence>
<evidence type="ECO:0000256" key="8">
    <source>
        <dbReference type="ARBA" id="ARBA00023239"/>
    </source>
</evidence>
<keyword evidence="3" id="KW-0276">Fatty acid metabolism</keyword>
<evidence type="ECO:0000256" key="6">
    <source>
        <dbReference type="ARBA" id="ARBA00023027"/>
    </source>
</evidence>
<evidence type="ECO:0000256" key="10">
    <source>
        <dbReference type="ARBA" id="ARBA00049556"/>
    </source>
</evidence>
<dbReference type="Gene3D" id="3.90.226.10">
    <property type="entry name" value="2-enoyl-CoA Hydratase, Chain A, domain 1"/>
    <property type="match status" value="1"/>
</dbReference>
<dbReference type="Proteomes" id="UP000074119">
    <property type="component" value="Chromosome"/>
</dbReference>
<organism evidence="13 14">
    <name type="scientific">Zhongshania aliphaticivorans</name>
    <dbReference type="NCBI Taxonomy" id="1470434"/>
    <lineage>
        <taxon>Bacteria</taxon>
        <taxon>Pseudomonadati</taxon>
        <taxon>Pseudomonadota</taxon>
        <taxon>Gammaproteobacteria</taxon>
        <taxon>Cellvibrionales</taxon>
        <taxon>Spongiibacteraceae</taxon>
        <taxon>Zhongshania</taxon>
    </lineage>
</organism>
<dbReference type="PANTHER" id="PTHR43612">
    <property type="entry name" value="TRIFUNCTIONAL ENZYME SUBUNIT ALPHA"/>
    <property type="match status" value="1"/>
</dbReference>
<dbReference type="InterPro" id="IPR001753">
    <property type="entry name" value="Enoyl-CoA_hydra/iso"/>
</dbReference>
<dbReference type="STRING" id="1470434.AZF00_01720"/>
<comment type="catalytic activity">
    <reaction evidence="10">
        <text>a (3S)-3-hydroxyacyl-CoA + NAD(+) = a 3-oxoacyl-CoA + NADH + H(+)</text>
        <dbReference type="Rhea" id="RHEA:22432"/>
        <dbReference type="ChEBI" id="CHEBI:15378"/>
        <dbReference type="ChEBI" id="CHEBI:57318"/>
        <dbReference type="ChEBI" id="CHEBI:57540"/>
        <dbReference type="ChEBI" id="CHEBI:57945"/>
        <dbReference type="ChEBI" id="CHEBI:90726"/>
        <dbReference type="EC" id="1.1.1.35"/>
    </reaction>
</comment>
<keyword evidence="4" id="KW-0442">Lipid degradation</keyword>
<dbReference type="InterPro" id="IPR008927">
    <property type="entry name" value="6-PGluconate_DH-like_C_sf"/>
</dbReference>
<dbReference type="EMBL" id="CP014544">
    <property type="protein sequence ID" value="AMO67099.1"/>
    <property type="molecule type" value="Genomic_DNA"/>
</dbReference>
<dbReference type="FunFam" id="3.40.50.720:FF:000009">
    <property type="entry name" value="Fatty oxidation complex, alpha subunit"/>
    <property type="match status" value="1"/>
</dbReference>
<dbReference type="InterPro" id="IPR006108">
    <property type="entry name" value="3HC_DH_C"/>
</dbReference>
<evidence type="ECO:0000256" key="1">
    <source>
        <dbReference type="ARBA" id="ARBA00005005"/>
    </source>
</evidence>
<gene>
    <name evidence="13" type="ORF">AZF00_01720</name>
</gene>
<dbReference type="Pfam" id="PF00378">
    <property type="entry name" value="ECH_1"/>
    <property type="match status" value="1"/>
</dbReference>
<dbReference type="InterPro" id="IPR050136">
    <property type="entry name" value="FA_oxidation_alpha_subunit"/>
</dbReference>